<evidence type="ECO:0000313" key="3">
    <source>
        <dbReference type="Proteomes" id="UP001221142"/>
    </source>
</evidence>
<keyword evidence="1" id="KW-0472">Membrane</keyword>
<dbReference type="Proteomes" id="UP001221142">
    <property type="component" value="Unassembled WGS sequence"/>
</dbReference>
<keyword evidence="3" id="KW-1185">Reference proteome</keyword>
<evidence type="ECO:0000256" key="1">
    <source>
        <dbReference type="SAM" id="Phobius"/>
    </source>
</evidence>
<feature type="transmembrane region" description="Helical" evidence="1">
    <location>
        <begin position="151"/>
        <end position="180"/>
    </location>
</feature>
<keyword evidence="1" id="KW-1133">Transmembrane helix</keyword>
<dbReference type="AlphaFoldDB" id="A0AAD7FZE7"/>
<keyword evidence="1" id="KW-0812">Transmembrane</keyword>
<protein>
    <recommendedName>
        <fullName evidence="4">F-box domain-containing protein</fullName>
    </recommendedName>
</protein>
<name>A0AAD7FZE7_9AGAR</name>
<reference evidence="2" key="1">
    <citation type="submission" date="2023-03" db="EMBL/GenBank/DDBJ databases">
        <title>Massive genome expansion in bonnet fungi (Mycena s.s.) driven by repeated elements and novel gene families across ecological guilds.</title>
        <authorList>
            <consortium name="Lawrence Berkeley National Laboratory"/>
            <person name="Harder C.B."/>
            <person name="Miyauchi S."/>
            <person name="Viragh M."/>
            <person name="Kuo A."/>
            <person name="Thoen E."/>
            <person name="Andreopoulos B."/>
            <person name="Lu D."/>
            <person name="Skrede I."/>
            <person name="Drula E."/>
            <person name="Henrissat B."/>
            <person name="Morin E."/>
            <person name="Kohler A."/>
            <person name="Barry K."/>
            <person name="LaButti K."/>
            <person name="Morin E."/>
            <person name="Salamov A."/>
            <person name="Lipzen A."/>
            <person name="Mereny Z."/>
            <person name="Hegedus B."/>
            <person name="Baldrian P."/>
            <person name="Stursova M."/>
            <person name="Weitz H."/>
            <person name="Taylor A."/>
            <person name="Grigoriev I.V."/>
            <person name="Nagy L.G."/>
            <person name="Martin F."/>
            <person name="Kauserud H."/>
        </authorList>
    </citation>
    <scope>NUCLEOTIDE SEQUENCE</scope>
    <source>
        <strain evidence="2">9284</strain>
    </source>
</reference>
<organism evidence="2 3">
    <name type="scientific">Roridomyces roridus</name>
    <dbReference type="NCBI Taxonomy" id="1738132"/>
    <lineage>
        <taxon>Eukaryota</taxon>
        <taxon>Fungi</taxon>
        <taxon>Dikarya</taxon>
        <taxon>Basidiomycota</taxon>
        <taxon>Agaricomycotina</taxon>
        <taxon>Agaricomycetes</taxon>
        <taxon>Agaricomycetidae</taxon>
        <taxon>Agaricales</taxon>
        <taxon>Marasmiineae</taxon>
        <taxon>Mycenaceae</taxon>
        <taxon>Roridomyces</taxon>
    </lineage>
</organism>
<evidence type="ECO:0000313" key="2">
    <source>
        <dbReference type="EMBL" id="KAJ7651266.1"/>
    </source>
</evidence>
<gene>
    <name evidence="2" type="ORF">FB45DRAFT_1078929</name>
</gene>
<evidence type="ECO:0008006" key="4">
    <source>
        <dbReference type="Google" id="ProtNLM"/>
    </source>
</evidence>
<sequence>MHASSRLRRVASPHLLFRLGISQSDVHAGTVKLTLSESLHLIVFVAHICPIQRLNCFEESKDMHATEFQRLALILGAVAPIPDIFIHDKLKPGRDRDLIPLHLLAHLPQTATDNLLIVWNDSTYLSRPCGETSPPKWACLLMLDELGTDTIFLTAFAVMVTLPVHALCLLVNLFIFLLWVCRRVFERQWSTTERISNLARPYTLRWRGGIHVQSLSTQFTLVTCREAASYCFVIKPLRGVPDAIHSMVLASLDLESTMVTVKSGSNVAFAELAHFVTRQKDLRTLTCAPNSIRPSSLVSSTTLPFHFASKIKHLRAPVSYIPHLLPLTPHVQGIDLSFPSSSPPTWLPVLFIGAPVFDYAAYCTALTAIARLPGSQNLSLSLTFDLSATSLPWQSTGTLPEAQLHRVWHLKLCTTGRYQKIYTASTIRALRPWLARFPRLRPMEDFPDELLDRVCSFMGRKKLCTAMHISPSLRRVASAHLLCRLCISQSDVRAGTVKLALSDSLHLILFVAHICPIQRLECFAKSADTYATEFQRLALILAETAPIPDILIHDKLYRNRWGYLDSLMVPRLLAHLPQSAANTPLIVWGDRTYVSRPRAGPSPPELTLWKPERGPLLTAFLTSMSVQAYFVAVLLRRSCLFLAWAFRPVCQRRWSTQERISEDVSSRGLPLGLDCGGWIRVQNLLTKCTLVTRKEDGCWTHFIIEPLRGIPDTVYSAFLASLDPQYTHLTVKPSSGVTFAELAAFVVRQKNLRSLDSASRRTCLLHPPSPSTHSARRADISFLPLTSDLAANHFHRATVIRLVSAQA</sequence>
<dbReference type="EMBL" id="JARKIF010000001">
    <property type="protein sequence ID" value="KAJ7651266.1"/>
    <property type="molecule type" value="Genomic_DNA"/>
</dbReference>
<proteinExistence type="predicted"/>
<accession>A0AAD7FZE7</accession>
<comment type="caution">
    <text evidence="2">The sequence shown here is derived from an EMBL/GenBank/DDBJ whole genome shotgun (WGS) entry which is preliminary data.</text>
</comment>